<organism evidence="2 3">
    <name type="scientific">Sphingobium cloacae</name>
    <dbReference type="NCBI Taxonomy" id="120107"/>
    <lineage>
        <taxon>Bacteria</taxon>
        <taxon>Pseudomonadati</taxon>
        <taxon>Pseudomonadota</taxon>
        <taxon>Alphaproteobacteria</taxon>
        <taxon>Sphingomonadales</taxon>
        <taxon>Sphingomonadaceae</taxon>
        <taxon>Sphingobium</taxon>
    </lineage>
</organism>
<keyword evidence="1" id="KW-0812">Transmembrane</keyword>
<protein>
    <submittedName>
        <fullName evidence="2">Uncharacterized protein</fullName>
    </submittedName>
</protein>
<dbReference type="InterPro" id="IPR046121">
    <property type="entry name" value="DUF6118"/>
</dbReference>
<keyword evidence="3" id="KW-1185">Reference proteome</keyword>
<accession>A0A1E1F848</accession>
<dbReference type="RefSeq" id="WP_231923455.1">
    <property type="nucleotide sequence ID" value="NZ_AP017657.1"/>
</dbReference>
<keyword evidence="1" id="KW-0472">Membrane</keyword>
<evidence type="ECO:0000313" key="3">
    <source>
        <dbReference type="Proteomes" id="UP000218272"/>
    </source>
</evidence>
<feature type="transmembrane region" description="Helical" evidence="1">
    <location>
        <begin position="133"/>
        <end position="152"/>
    </location>
</feature>
<dbReference type="AlphaFoldDB" id="A0A1E1F848"/>
<geneLocation type="plasmid" evidence="3">
    <name>psclo_3 dna</name>
</geneLocation>
<reference evidence="2 3" key="1">
    <citation type="submission" date="2016-10" db="EMBL/GenBank/DDBJ databases">
        <title>Complete Genome Sequence of the Nonylphenol-Degrading Bacterium Sphingobium cloacae JCM 10874T.</title>
        <authorList>
            <person name="Ootsuka M."/>
            <person name="Nishizawa T."/>
            <person name="Ohta H."/>
        </authorList>
    </citation>
    <scope>NUCLEOTIDE SEQUENCE [LARGE SCALE GENOMIC DNA]</scope>
    <source>
        <strain evidence="2 3">JCM 10874</strain>
        <plasmid evidence="3">psclo_3 dna</plasmid>
    </source>
</reference>
<dbReference type="EMBL" id="AP017657">
    <property type="protein sequence ID" value="BAV66692.1"/>
    <property type="molecule type" value="Genomic_DNA"/>
</dbReference>
<dbReference type="Proteomes" id="UP000218272">
    <property type="component" value="Plasmid pSCLO_3"/>
</dbReference>
<name>A0A1E1F848_9SPHN</name>
<proteinExistence type="predicted"/>
<gene>
    <name evidence="2" type="ORF">SCLO_3000250</name>
</gene>
<dbReference type="Pfam" id="PF19613">
    <property type="entry name" value="DUF6118"/>
    <property type="match status" value="1"/>
</dbReference>
<evidence type="ECO:0000256" key="1">
    <source>
        <dbReference type="SAM" id="Phobius"/>
    </source>
</evidence>
<keyword evidence="1" id="KW-1133">Transmembrane helix</keyword>
<dbReference type="KEGG" id="sclo:SCLO_3000250"/>
<evidence type="ECO:0000313" key="2">
    <source>
        <dbReference type="EMBL" id="BAV66692.1"/>
    </source>
</evidence>
<sequence>MSERDEYREEPANGEDPALAFERLRREVSLLRHAVEALTTARESIDIPDYEPTLERTEKVLGILVQQIDGVRKSPAMRLTPENMGGRLNASVAEATHELRAQVQATDMVLRGAARDLSDMVTSARRGDEQNRWLYIVGGVGLVVGLLLYTLLAGPIARMMPASWLWPERMATRALGEKSAWDAGQRLMQTAAPESWGSIVAAAPLADGNREAVQACRKQAEKAKRPVGSVAKIVKLEHAWRRLNGWSDDGFQVAPFPG</sequence>
<keyword evidence="2" id="KW-0614">Plasmid</keyword>